<evidence type="ECO:0000313" key="1">
    <source>
        <dbReference type="EMBL" id="GGO83638.1"/>
    </source>
</evidence>
<evidence type="ECO:0000313" key="2">
    <source>
        <dbReference type="Proteomes" id="UP000646523"/>
    </source>
</evidence>
<dbReference type="SUPFAM" id="SSF140453">
    <property type="entry name" value="EsxAB dimer-like"/>
    <property type="match status" value="1"/>
</dbReference>
<keyword evidence="2" id="KW-1185">Reference proteome</keyword>
<dbReference type="Gene3D" id="1.10.287.1060">
    <property type="entry name" value="ESAT-6-like"/>
    <property type="match status" value="1"/>
</dbReference>
<organism evidence="1 2">
    <name type="scientific">Nonomuraea cavernae</name>
    <dbReference type="NCBI Taxonomy" id="2045107"/>
    <lineage>
        <taxon>Bacteria</taxon>
        <taxon>Bacillati</taxon>
        <taxon>Actinomycetota</taxon>
        <taxon>Actinomycetes</taxon>
        <taxon>Streptosporangiales</taxon>
        <taxon>Streptosporangiaceae</taxon>
        <taxon>Nonomuraea</taxon>
    </lineage>
</organism>
<dbReference type="Proteomes" id="UP000646523">
    <property type="component" value="Unassembled WGS sequence"/>
</dbReference>
<reference evidence="1" key="2">
    <citation type="submission" date="2020-09" db="EMBL/GenBank/DDBJ databases">
        <authorList>
            <person name="Sun Q."/>
            <person name="Zhou Y."/>
        </authorList>
    </citation>
    <scope>NUCLEOTIDE SEQUENCE</scope>
    <source>
        <strain evidence="1">CGMCC 4.7368</strain>
    </source>
</reference>
<gene>
    <name evidence="1" type="ORF">GCM10012289_77530</name>
</gene>
<dbReference type="EMBL" id="BMNH01000056">
    <property type="protein sequence ID" value="GGO83638.1"/>
    <property type="molecule type" value="Genomic_DNA"/>
</dbReference>
<dbReference type="InterPro" id="IPR036689">
    <property type="entry name" value="ESAT-6-like_sf"/>
</dbReference>
<dbReference type="RefSeq" id="WP_189129236.1">
    <property type="nucleotide sequence ID" value="NZ_BMNH01000056.1"/>
</dbReference>
<reference evidence="1" key="1">
    <citation type="journal article" date="2014" name="Int. J. Syst. Evol. Microbiol.">
        <title>Complete genome sequence of Corynebacterium casei LMG S-19264T (=DSM 44701T), isolated from a smear-ripened cheese.</title>
        <authorList>
            <consortium name="US DOE Joint Genome Institute (JGI-PGF)"/>
            <person name="Walter F."/>
            <person name="Albersmeier A."/>
            <person name="Kalinowski J."/>
            <person name="Ruckert C."/>
        </authorList>
    </citation>
    <scope>NUCLEOTIDE SEQUENCE</scope>
    <source>
        <strain evidence="1">CGMCC 4.7368</strain>
    </source>
</reference>
<sequence length="97" mass="10982">MPVKHQLLREAAEKEALASTFTRYAQTVADAFAGIPSKPSDSEPFWKGPASERYLTHAVRLRREMSDLEDSCLTTAENLRRRARQLREEAAKVPDPI</sequence>
<name>A0A918DV30_9ACTN</name>
<comment type="caution">
    <text evidence="1">The sequence shown here is derived from an EMBL/GenBank/DDBJ whole genome shotgun (WGS) entry which is preliminary data.</text>
</comment>
<protein>
    <submittedName>
        <fullName evidence="1">Uncharacterized protein</fullName>
    </submittedName>
</protein>
<proteinExistence type="predicted"/>
<dbReference type="AlphaFoldDB" id="A0A918DV30"/>
<accession>A0A918DV30</accession>